<sequence length="157" mass="17882">MKNIILLFVLILSASTFATAGQDSNKYEEDLKYLFQINGSQASYQESIKAMIVQLRQHESDVPAEYWDKAEVEFVNTSVDDLIKMLLPIYRQNLSHEDVLAMINFYESVAGKRIAQKLPKITTESMQAGMSWGQSIGEKIRADIENKGFKIRLPFTP</sequence>
<feature type="domain" description="DUF2059" evidence="2">
    <location>
        <begin position="80"/>
        <end position="137"/>
    </location>
</feature>
<feature type="chain" id="PRO_5046193411" evidence="1">
    <location>
        <begin position="21"/>
        <end position="157"/>
    </location>
</feature>
<reference evidence="3 4" key="1">
    <citation type="submission" date="2022-01" db="EMBL/GenBank/DDBJ databases">
        <title>Labilibaculum sp. nov, a marine bacterium isolated from Antarctica.</title>
        <authorList>
            <person name="Dai W."/>
        </authorList>
    </citation>
    <scope>NUCLEOTIDE SEQUENCE [LARGE SCALE GENOMIC DNA]</scope>
    <source>
        <strain evidence="3 4">DW002</strain>
    </source>
</reference>
<proteinExistence type="predicted"/>
<dbReference type="RefSeq" id="WP_275111662.1">
    <property type="nucleotide sequence ID" value="NZ_JAKJSC010000010.1"/>
</dbReference>
<dbReference type="Proteomes" id="UP001528920">
    <property type="component" value="Unassembled WGS sequence"/>
</dbReference>
<evidence type="ECO:0000259" key="2">
    <source>
        <dbReference type="Pfam" id="PF09832"/>
    </source>
</evidence>
<organism evidence="3 4">
    <name type="scientific">Paralabilibaculum antarcticum</name>
    <dbReference type="NCBI Taxonomy" id="2912572"/>
    <lineage>
        <taxon>Bacteria</taxon>
        <taxon>Pseudomonadati</taxon>
        <taxon>Bacteroidota</taxon>
        <taxon>Bacteroidia</taxon>
        <taxon>Marinilabiliales</taxon>
        <taxon>Marinifilaceae</taxon>
        <taxon>Paralabilibaculum</taxon>
    </lineage>
</organism>
<keyword evidence="1" id="KW-0732">Signal</keyword>
<comment type="caution">
    <text evidence="3">The sequence shown here is derived from an EMBL/GenBank/DDBJ whole genome shotgun (WGS) entry which is preliminary data.</text>
</comment>
<accession>A0ABT5VYI9</accession>
<dbReference type="EMBL" id="JAKJSC010000010">
    <property type="protein sequence ID" value="MDE5420330.1"/>
    <property type="molecule type" value="Genomic_DNA"/>
</dbReference>
<feature type="signal peptide" evidence="1">
    <location>
        <begin position="1"/>
        <end position="20"/>
    </location>
</feature>
<name>A0ABT5VYI9_9BACT</name>
<dbReference type="Pfam" id="PF09832">
    <property type="entry name" value="DUF2059"/>
    <property type="match status" value="1"/>
</dbReference>
<evidence type="ECO:0000313" key="3">
    <source>
        <dbReference type="EMBL" id="MDE5420330.1"/>
    </source>
</evidence>
<protein>
    <submittedName>
        <fullName evidence="3">DUF2059 domain-containing protein</fullName>
    </submittedName>
</protein>
<keyword evidence="4" id="KW-1185">Reference proteome</keyword>
<dbReference type="InterPro" id="IPR018637">
    <property type="entry name" value="DUF2059"/>
</dbReference>
<gene>
    <name evidence="3" type="ORF">L3049_20240</name>
</gene>
<evidence type="ECO:0000313" key="4">
    <source>
        <dbReference type="Proteomes" id="UP001528920"/>
    </source>
</evidence>
<evidence type="ECO:0000256" key="1">
    <source>
        <dbReference type="SAM" id="SignalP"/>
    </source>
</evidence>